<dbReference type="InterPro" id="IPR027473">
    <property type="entry name" value="L-asparaginase_C"/>
</dbReference>
<dbReference type="EC" id="3.5.1.1" evidence="8"/>
<dbReference type="OrthoDB" id="9788068at2"/>
<dbReference type="EMBL" id="LR134313">
    <property type="protein sequence ID" value="VEF01772.1"/>
    <property type="molecule type" value="Genomic_DNA"/>
</dbReference>
<dbReference type="PANTHER" id="PTHR11707">
    <property type="entry name" value="L-ASPARAGINASE"/>
    <property type="match status" value="1"/>
</dbReference>
<dbReference type="SUPFAM" id="SSF53774">
    <property type="entry name" value="Glutaminase/Asparaginase"/>
    <property type="match status" value="1"/>
</dbReference>
<feature type="domain" description="L-asparaginase N-terminal" evidence="6">
    <location>
        <begin position="4"/>
        <end position="178"/>
    </location>
</feature>
<organism evidence="8 9">
    <name type="scientific">Neisseria canis</name>
    <dbReference type="NCBI Taxonomy" id="493"/>
    <lineage>
        <taxon>Bacteria</taxon>
        <taxon>Pseudomonadati</taxon>
        <taxon>Pseudomonadota</taxon>
        <taxon>Betaproteobacteria</taxon>
        <taxon>Neisseriales</taxon>
        <taxon>Neisseriaceae</taxon>
        <taxon>Neisseria</taxon>
    </lineage>
</organism>
<dbReference type="InterPro" id="IPR027475">
    <property type="entry name" value="Asparaginase/glutaminase_AS2"/>
</dbReference>
<evidence type="ECO:0000256" key="2">
    <source>
        <dbReference type="PIRSR" id="PIRSR001220-1"/>
    </source>
</evidence>
<dbReference type="PROSITE" id="PS51732">
    <property type="entry name" value="ASN_GLN_ASE_3"/>
    <property type="match status" value="1"/>
</dbReference>
<dbReference type="PROSITE" id="PS00144">
    <property type="entry name" value="ASN_GLN_ASE_1"/>
    <property type="match status" value="1"/>
</dbReference>
<feature type="binding site" evidence="3">
    <location>
        <begin position="85"/>
        <end position="86"/>
    </location>
    <ligand>
        <name>substrate</name>
    </ligand>
</feature>
<accession>A0A1X3D0N9</accession>
<dbReference type="Gene3D" id="3.40.50.40">
    <property type="match status" value="1"/>
</dbReference>
<sequence>MKKHIFVLYTGGTIGMSAGSKGLVPDAALAGKALAPFAARCDFDWHICNSLIDSSAVTLKNWQDWLTVLQDKIPQYDGVLVLHGTDTLAYTANIFALALKGLNKPVVLTGSQWPYDSEHSDAPLNLATAVAALELPDMKDVVLAFNGKLFPAVGSSKISTESADGFDNAHFGVLGVWHEEAGWGRLCLSEKTAEPFVVQAIDVQANVECYTLIPGVMADTAARNIAGNAADAVILQTYGHGNVPDNRALIEAVRHVTQQGKLVLNISQVPQGCAAAVYAQGSALREAGAVSGGKCNLETAVALLTLAAGKRADIQWLESELQRLGLR</sequence>
<dbReference type="Gene3D" id="3.40.50.1170">
    <property type="entry name" value="L-asparaginase, N-terminal domain"/>
    <property type="match status" value="1"/>
</dbReference>
<dbReference type="InterPro" id="IPR040919">
    <property type="entry name" value="Asparaginase_C"/>
</dbReference>
<dbReference type="InterPro" id="IPR006034">
    <property type="entry name" value="Asparaginase/glutaminase-like"/>
</dbReference>
<feature type="active site" description="O-isoaspartyl threonine intermediate" evidence="2">
    <location>
        <position position="13"/>
    </location>
</feature>
<evidence type="ECO:0000313" key="9">
    <source>
        <dbReference type="Proteomes" id="UP000279284"/>
    </source>
</evidence>
<dbReference type="GO" id="GO:0004067">
    <property type="term" value="F:asparaginase activity"/>
    <property type="evidence" value="ECO:0007669"/>
    <property type="project" value="UniProtKB-UniRule"/>
</dbReference>
<dbReference type="PRINTS" id="PR00139">
    <property type="entry name" value="ASNGLNASE"/>
</dbReference>
<feature type="active site" evidence="4">
    <location>
        <position position="13"/>
    </location>
</feature>
<keyword evidence="8" id="KW-0378">Hydrolase</keyword>
<evidence type="ECO:0000259" key="6">
    <source>
        <dbReference type="Pfam" id="PF00710"/>
    </source>
</evidence>
<evidence type="ECO:0000256" key="1">
    <source>
        <dbReference type="ARBA" id="ARBA00010518"/>
    </source>
</evidence>
<dbReference type="PIRSF" id="PIRSF500176">
    <property type="entry name" value="L_ASNase"/>
    <property type="match status" value="1"/>
</dbReference>
<proteinExistence type="inferred from homology"/>
<dbReference type="PANTHER" id="PTHR11707:SF28">
    <property type="entry name" value="60 KDA LYSOPHOSPHOLIPASE"/>
    <property type="match status" value="1"/>
</dbReference>
<dbReference type="SMART" id="SM00870">
    <property type="entry name" value="Asparaginase"/>
    <property type="match status" value="1"/>
</dbReference>
<feature type="active site" evidence="5">
    <location>
        <position position="85"/>
    </location>
</feature>
<name>A0A1X3D0N9_9NEIS</name>
<dbReference type="InterPro" id="IPR027474">
    <property type="entry name" value="L-asparaginase_N"/>
</dbReference>
<dbReference type="KEGG" id="nci:NCTC10296_01453"/>
<dbReference type="InterPro" id="IPR036152">
    <property type="entry name" value="Asp/glu_Ase-like_sf"/>
</dbReference>
<dbReference type="InterPro" id="IPR037152">
    <property type="entry name" value="L-asparaginase_N_sf"/>
</dbReference>
<dbReference type="PIRSF" id="PIRSF001220">
    <property type="entry name" value="L-ASNase_gatD"/>
    <property type="match status" value="1"/>
</dbReference>
<dbReference type="RefSeq" id="WP_085415595.1">
    <property type="nucleotide sequence ID" value="NZ_CAUJPY010000001.1"/>
</dbReference>
<evidence type="ECO:0000259" key="7">
    <source>
        <dbReference type="Pfam" id="PF17763"/>
    </source>
</evidence>
<evidence type="ECO:0000256" key="4">
    <source>
        <dbReference type="PROSITE-ProRule" id="PRU10099"/>
    </source>
</evidence>
<dbReference type="Pfam" id="PF17763">
    <property type="entry name" value="Asparaginase_C"/>
    <property type="match status" value="1"/>
</dbReference>
<evidence type="ECO:0000256" key="3">
    <source>
        <dbReference type="PIRSR" id="PIRSR001220-2"/>
    </source>
</evidence>
<dbReference type="InterPro" id="IPR020827">
    <property type="entry name" value="Asparaginase/glutaminase_AS1"/>
</dbReference>
<feature type="binding site" evidence="3">
    <location>
        <position position="54"/>
    </location>
    <ligand>
        <name>substrate</name>
    </ligand>
</feature>
<protein>
    <submittedName>
        <fullName evidence="8">L-asparaginase</fullName>
        <ecNumber evidence="8">3.5.1.1</ecNumber>
    </submittedName>
</protein>
<evidence type="ECO:0000313" key="8">
    <source>
        <dbReference type="EMBL" id="VEF01772.1"/>
    </source>
</evidence>
<dbReference type="PROSITE" id="PS00917">
    <property type="entry name" value="ASN_GLN_ASE_2"/>
    <property type="match status" value="1"/>
</dbReference>
<dbReference type="AlphaFoldDB" id="A0A1X3D0N9"/>
<dbReference type="GO" id="GO:0006520">
    <property type="term" value="P:amino acid metabolic process"/>
    <property type="evidence" value="ECO:0007669"/>
    <property type="project" value="InterPro"/>
</dbReference>
<dbReference type="CDD" id="cd08963">
    <property type="entry name" value="L-asparaginase_I"/>
    <property type="match status" value="1"/>
</dbReference>
<comment type="similarity">
    <text evidence="1">Belongs to the asparaginase 1 family.</text>
</comment>
<dbReference type="Pfam" id="PF00710">
    <property type="entry name" value="Asparaginase"/>
    <property type="match status" value="1"/>
</dbReference>
<gene>
    <name evidence="8" type="primary">ansA</name>
    <name evidence="8" type="ORF">NCTC10296_01453</name>
</gene>
<dbReference type="STRING" id="493.BWD07_01440"/>
<dbReference type="SFLD" id="SFLDS00057">
    <property type="entry name" value="Glutaminase/Asparaginase"/>
    <property type="match status" value="1"/>
</dbReference>
<reference evidence="8 9" key="1">
    <citation type="submission" date="2018-12" db="EMBL/GenBank/DDBJ databases">
        <authorList>
            <consortium name="Pathogen Informatics"/>
        </authorList>
    </citation>
    <scope>NUCLEOTIDE SEQUENCE [LARGE SCALE GENOMIC DNA]</scope>
    <source>
        <strain evidence="8 9">NCTC10296</strain>
    </source>
</reference>
<evidence type="ECO:0000256" key="5">
    <source>
        <dbReference type="PROSITE-ProRule" id="PRU10100"/>
    </source>
</evidence>
<dbReference type="Proteomes" id="UP000279284">
    <property type="component" value="Chromosome"/>
</dbReference>
<dbReference type="InterPro" id="IPR041725">
    <property type="entry name" value="L-asparaginase_I"/>
</dbReference>
<feature type="domain" description="Asparaginase/glutaminase C-terminal" evidence="7">
    <location>
        <begin position="206"/>
        <end position="315"/>
    </location>
</feature>
<keyword evidence="9" id="KW-1185">Reference proteome</keyword>